<name>A0A8H6M630_9AGAR</name>
<dbReference type="AlphaFoldDB" id="A0A8H6M630"/>
<protein>
    <submittedName>
        <fullName evidence="2">Uncharacterized protein</fullName>
    </submittedName>
</protein>
<feature type="compositionally biased region" description="Polar residues" evidence="1">
    <location>
        <begin position="273"/>
        <end position="286"/>
    </location>
</feature>
<keyword evidence="3" id="KW-1185">Reference proteome</keyword>
<dbReference type="EMBL" id="JACGCI010000027">
    <property type="protein sequence ID" value="KAF6756140.1"/>
    <property type="molecule type" value="Genomic_DNA"/>
</dbReference>
<organism evidence="2 3">
    <name type="scientific">Ephemerocybe angulata</name>
    <dbReference type="NCBI Taxonomy" id="980116"/>
    <lineage>
        <taxon>Eukaryota</taxon>
        <taxon>Fungi</taxon>
        <taxon>Dikarya</taxon>
        <taxon>Basidiomycota</taxon>
        <taxon>Agaricomycotina</taxon>
        <taxon>Agaricomycetes</taxon>
        <taxon>Agaricomycetidae</taxon>
        <taxon>Agaricales</taxon>
        <taxon>Agaricineae</taxon>
        <taxon>Psathyrellaceae</taxon>
        <taxon>Ephemerocybe</taxon>
    </lineage>
</organism>
<feature type="region of interest" description="Disordered" evidence="1">
    <location>
        <begin position="1"/>
        <end position="45"/>
    </location>
</feature>
<evidence type="ECO:0000313" key="2">
    <source>
        <dbReference type="EMBL" id="KAF6756140.1"/>
    </source>
</evidence>
<evidence type="ECO:0000256" key="1">
    <source>
        <dbReference type="SAM" id="MobiDB-lite"/>
    </source>
</evidence>
<comment type="caution">
    <text evidence="2">The sequence shown here is derived from an EMBL/GenBank/DDBJ whole genome shotgun (WGS) entry which is preliminary data.</text>
</comment>
<feature type="compositionally biased region" description="Polar residues" evidence="1">
    <location>
        <begin position="170"/>
        <end position="180"/>
    </location>
</feature>
<accession>A0A8H6M630</accession>
<reference evidence="2 3" key="1">
    <citation type="submission" date="2020-07" db="EMBL/GenBank/DDBJ databases">
        <title>Comparative genomics of pyrophilous fungi reveals a link between fire events and developmental genes.</title>
        <authorList>
            <consortium name="DOE Joint Genome Institute"/>
            <person name="Steindorff A.S."/>
            <person name="Carver A."/>
            <person name="Calhoun S."/>
            <person name="Stillman K."/>
            <person name="Liu H."/>
            <person name="Lipzen A."/>
            <person name="Pangilinan J."/>
            <person name="Labutti K."/>
            <person name="Bruns T.D."/>
            <person name="Grigoriev I.V."/>
        </authorList>
    </citation>
    <scope>NUCLEOTIDE SEQUENCE [LARGE SCALE GENOMIC DNA]</scope>
    <source>
        <strain evidence="2 3">CBS 144469</strain>
    </source>
</reference>
<dbReference type="Proteomes" id="UP000521943">
    <property type="component" value="Unassembled WGS sequence"/>
</dbReference>
<feature type="compositionally biased region" description="Polar residues" evidence="1">
    <location>
        <begin position="1"/>
        <end position="12"/>
    </location>
</feature>
<proteinExistence type="predicted"/>
<evidence type="ECO:0000313" key="3">
    <source>
        <dbReference type="Proteomes" id="UP000521943"/>
    </source>
</evidence>
<gene>
    <name evidence="2" type="ORF">DFP72DRAFT_1169125</name>
</gene>
<feature type="compositionally biased region" description="Low complexity" evidence="1">
    <location>
        <begin position="35"/>
        <end position="45"/>
    </location>
</feature>
<sequence length="304" mass="32977">MEPSQELNQHQPSLEPATEDPASQSSRTQHLSRKSSVSASGSASTSLAPTALAPWLIRRMSHAEGRVHEEQERDEEWEVLLHLWRAWRLFSIGRTARTERRGVCWDARWSSSFVPSVSLIVPFYGPTITDAFGIIIRYTHQVQAPPIRVTFDLPANDHRLVRVLGPSKVHSTSSVTNTRPGISHRAPVKPNNGATGGGGRVGWVGVRVEDHGSLPGEGVAGASISSSPTGEIAAGADETSTTMDTDTNTNTNTNANTSTPPGQLQDRDDDIDSTSASPYHQPSLPHTSIPDAIHPEQHCPLLYR</sequence>
<feature type="region of interest" description="Disordered" evidence="1">
    <location>
        <begin position="170"/>
        <end position="304"/>
    </location>
</feature>
<feature type="compositionally biased region" description="Low complexity" evidence="1">
    <location>
        <begin position="239"/>
        <end position="259"/>
    </location>
</feature>